<reference evidence="3" key="1">
    <citation type="journal article" date="2021" name="PeerJ">
        <title>Extensive microbial diversity within the chicken gut microbiome revealed by metagenomics and culture.</title>
        <authorList>
            <person name="Gilroy R."/>
            <person name="Ravi A."/>
            <person name="Getino M."/>
            <person name="Pursley I."/>
            <person name="Horton D.L."/>
            <person name="Alikhan N.F."/>
            <person name="Baker D."/>
            <person name="Gharbi K."/>
            <person name="Hall N."/>
            <person name="Watson M."/>
            <person name="Adriaenssens E.M."/>
            <person name="Foster-Nyarko E."/>
            <person name="Jarju S."/>
            <person name="Secka A."/>
            <person name="Antonio M."/>
            <person name="Oren A."/>
            <person name="Chaudhuri R.R."/>
            <person name="La Ragione R."/>
            <person name="Hildebrand F."/>
            <person name="Pallen M.J."/>
        </authorList>
    </citation>
    <scope>NUCLEOTIDE SEQUENCE</scope>
    <source>
        <strain evidence="3">CHK169-4300</strain>
    </source>
</reference>
<organism evidence="3 4">
    <name type="scientific">Candidatus Atopostipes pullistercoris</name>
    <dbReference type="NCBI Taxonomy" id="2838467"/>
    <lineage>
        <taxon>Bacteria</taxon>
        <taxon>Bacillati</taxon>
        <taxon>Bacillota</taxon>
        <taxon>Bacilli</taxon>
        <taxon>Lactobacillales</taxon>
        <taxon>Carnobacteriaceae</taxon>
        <taxon>Atopostipes</taxon>
    </lineage>
</organism>
<accession>A0A9D2G1N7</accession>
<evidence type="ECO:0000313" key="3">
    <source>
        <dbReference type="EMBL" id="HIZ70572.1"/>
    </source>
</evidence>
<keyword evidence="1 3" id="KW-0489">Methyltransferase</keyword>
<dbReference type="GO" id="GO:0052913">
    <property type="term" value="F:16S rRNA (guanine(966)-N(2))-methyltransferase activity"/>
    <property type="evidence" value="ECO:0007669"/>
    <property type="project" value="UniProtKB-EC"/>
</dbReference>
<name>A0A9D2G1N7_9LACT</name>
<dbReference type="PROSITE" id="PS00092">
    <property type="entry name" value="N6_MTASE"/>
    <property type="match status" value="1"/>
</dbReference>
<dbReference type="GO" id="GO:0003676">
    <property type="term" value="F:nucleic acid binding"/>
    <property type="evidence" value="ECO:0007669"/>
    <property type="project" value="InterPro"/>
</dbReference>
<dbReference type="EMBL" id="DXAZ01000033">
    <property type="protein sequence ID" value="HIZ70572.1"/>
    <property type="molecule type" value="Genomic_DNA"/>
</dbReference>
<dbReference type="InterPro" id="IPR002052">
    <property type="entry name" value="DNA_methylase_N6_adenine_CS"/>
</dbReference>
<keyword evidence="2 3" id="KW-0808">Transferase</keyword>
<dbReference type="Pfam" id="PF03602">
    <property type="entry name" value="Cons_hypoth95"/>
    <property type="match status" value="1"/>
</dbReference>
<dbReference type="SUPFAM" id="SSF53335">
    <property type="entry name" value="S-adenosyl-L-methionine-dependent methyltransferases"/>
    <property type="match status" value="1"/>
</dbReference>
<dbReference type="PANTHER" id="PTHR43542">
    <property type="entry name" value="METHYLTRANSFERASE"/>
    <property type="match status" value="1"/>
</dbReference>
<evidence type="ECO:0000256" key="1">
    <source>
        <dbReference type="ARBA" id="ARBA00022603"/>
    </source>
</evidence>
<dbReference type="PIRSF" id="PIRSF004553">
    <property type="entry name" value="CHP00095"/>
    <property type="match status" value="1"/>
</dbReference>
<protein>
    <submittedName>
        <fullName evidence="3">16S rRNA (Guanine(966)-N(2))-methyltransferase RsmD</fullName>
        <ecNumber evidence="3">2.1.1.171</ecNumber>
    </submittedName>
</protein>
<proteinExistence type="predicted"/>
<dbReference type="CDD" id="cd02440">
    <property type="entry name" value="AdoMet_MTases"/>
    <property type="match status" value="1"/>
</dbReference>
<dbReference type="AlphaFoldDB" id="A0A9D2G1N7"/>
<reference evidence="3" key="2">
    <citation type="submission" date="2021-04" db="EMBL/GenBank/DDBJ databases">
        <authorList>
            <person name="Gilroy R."/>
        </authorList>
    </citation>
    <scope>NUCLEOTIDE SEQUENCE</scope>
    <source>
        <strain evidence="3">CHK169-4300</strain>
    </source>
</reference>
<evidence type="ECO:0000256" key="2">
    <source>
        <dbReference type="ARBA" id="ARBA00022679"/>
    </source>
</evidence>
<dbReference type="NCBIfam" id="TIGR00095">
    <property type="entry name" value="16S rRNA (guanine(966)-N(2))-methyltransferase RsmD"/>
    <property type="match status" value="1"/>
</dbReference>
<sequence>MRIISGVYGGRPLESLPGRDTRPTGDKLKETLFNIIGPYFKGGKVLDLYAGSGALGIEAVSRGMDEAVLVDNNHIATRVIKKNLQITKETFKFEVLNSSSDAAINLLANRHEKFRLIFLDPPYAKQTIEQDIENILNQDLLDEVALIVCEVASDVTLPEEINGLQLWDERKFGKSKLYIYQQINSIE</sequence>
<comment type="caution">
    <text evidence="3">The sequence shown here is derived from an EMBL/GenBank/DDBJ whole genome shotgun (WGS) entry which is preliminary data.</text>
</comment>
<dbReference type="InterPro" id="IPR029063">
    <property type="entry name" value="SAM-dependent_MTases_sf"/>
</dbReference>
<dbReference type="EC" id="2.1.1.171" evidence="3"/>
<dbReference type="Proteomes" id="UP000824106">
    <property type="component" value="Unassembled WGS sequence"/>
</dbReference>
<dbReference type="Gene3D" id="3.40.50.150">
    <property type="entry name" value="Vaccinia Virus protein VP39"/>
    <property type="match status" value="1"/>
</dbReference>
<dbReference type="InterPro" id="IPR004398">
    <property type="entry name" value="RNA_MeTrfase_RsmD"/>
</dbReference>
<evidence type="ECO:0000313" key="4">
    <source>
        <dbReference type="Proteomes" id="UP000824106"/>
    </source>
</evidence>
<dbReference type="PANTHER" id="PTHR43542:SF1">
    <property type="entry name" value="METHYLTRANSFERASE"/>
    <property type="match status" value="1"/>
</dbReference>
<gene>
    <name evidence="3" type="primary">rsmD</name>
    <name evidence="3" type="ORF">H9808_02250</name>
</gene>